<accession>A0A914B072</accession>
<proteinExistence type="predicted"/>
<dbReference type="PANTHER" id="PTHR13475">
    <property type="entry name" value="NEUGRIN"/>
    <property type="match status" value="1"/>
</dbReference>
<dbReference type="InterPro" id="IPR010487">
    <property type="entry name" value="NGRN/Rrg9"/>
</dbReference>
<keyword evidence="3" id="KW-1185">Reference proteome</keyword>
<evidence type="ECO:0000313" key="3">
    <source>
        <dbReference type="Proteomes" id="UP000887568"/>
    </source>
</evidence>
<dbReference type="AlphaFoldDB" id="A0A914B072"/>
<dbReference type="EnsemblMetazoa" id="XM_038213246.1">
    <property type="protein sequence ID" value="XP_038069174.1"/>
    <property type="gene ID" value="LOC119738370"/>
</dbReference>
<organism evidence="2 3">
    <name type="scientific">Patiria miniata</name>
    <name type="common">Bat star</name>
    <name type="synonym">Asterina miniata</name>
    <dbReference type="NCBI Taxonomy" id="46514"/>
    <lineage>
        <taxon>Eukaryota</taxon>
        <taxon>Metazoa</taxon>
        <taxon>Echinodermata</taxon>
        <taxon>Eleutherozoa</taxon>
        <taxon>Asterozoa</taxon>
        <taxon>Asteroidea</taxon>
        <taxon>Valvatacea</taxon>
        <taxon>Valvatida</taxon>
        <taxon>Asterinidae</taxon>
        <taxon>Patiria</taxon>
    </lineage>
</organism>
<feature type="compositionally biased region" description="Polar residues" evidence="1">
    <location>
        <begin position="246"/>
        <end position="262"/>
    </location>
</feature>
<evidence type="ECO:0000313" key="2">
    <source>
        <dbReference type="EnsemblMetazoa" id="XP_038069174.1"/>
    </source>
</evidence>
<reference evidence="2" key="1">
    <citation type="submission" date="2022-11" db="UniProtKB">
        <authorList>
            <consortium name="EnsemblMetazoa"/>
        </authorList>
    </citation>
    <scope>IDENTIFICATION</scope>
</reference>
<dbReference type="Pfam" id="PF06413">
    <property type="entry name" value="Neugrin"/>
    <property type="match status" value="1"/>
</dbReference>
<dbReference type="Proteomes" id="UP000887568">
    <property type="component" value="Unplaced"/>
</dbReference>
<protein>
    <recommendedName>
        <fullName evidence="4">Neurite outgrowth-associated protein</fullName>
    </recommendedName>
</protein>
<dbReference type="PANTHER" id="PTHR13475:SF3">
    <property type="entry name" value="NEUGRIN"/>
    <property type="match status" value="1"/>
</dbReference>
<sequence>MFHQLKKLPSVFPRKYPPGEYSCIWYMVHTTSLFLSPVHCFESFLDKEFAKAQRDLDTDTLDAPGALLQKFERDQRQRIWATKRARAARLFQPPKEPRSISWDTMEQIRYLKQENGDEWTTKKLAASFGITEALVVKVLKSKFVATEKRRWKQDERAKVNAGLLLEKTTRASGHAEITGTCTQNKKSLLSASSKASPTNIVKAVGTIPLSNFQPTKKQVLERNSSFFQKRSVTISGQRSRDKFQPKGQSAFNDANQHTGNRTSKVHVCATTKRRHSQLCQVTSSW</sequence>
<evidence type="ECO:0008006" key="4">
    <source>
        <dbReference type="Google" id="ProtNLM"/>
    </source>
</evidence>
<name>A0A914B072_PATMI</name>
<evidence type="ECO:0000256" key="1">
    <source>
        <dbReference type="SAM" id="MobiDB-lite"/>
    </source>
</evidence>
<dbReference type="OrthoDB" id="6415470at2759"/>
<dbReference type="GO" id="GO:0005634">
    <property type="term" value="C:nucleus"/>
    <property type="evidence" value="ECO:0007669"/>
    <property type="project" value="TreeGrafter"/>
</dbReference>
<dbReference type="GeneID" id="119738370"/>
<dbReference type="RefSeq" id="XP_038069174.1">
    <property type="nucleotide sequence ID" value="XM_038213246.1"/>
</dbReference>
<feature type="region of interest" description="Disordered" evidence="1">
    <location>
        <begin position="236"/>
        <end position="264"/>
    </location>
</feature>